<sequence length="88" mass="9339">MKEGPACPKALAFHIADGGEMKPPPIMLCSHQSLCIIRVESVLVSAPGSIAISLQEATAAQEMALATSRPKMVMCTKCNQYISIGSFM</sequence>
<protein>
    <submittedName>
        <fullName evidence="1">Uncharacterized protein</fullName>
    </submittedName>
</protein>
<reference evidence="1" key="2">
    <citation type="journal article" date="2015" name="Data Brief">
        <title>Shoot transcriptome of the giant reed, Arundo donax.</title>
        <authorList>
            <person name="Barrero R.A."/>
            <person name="Guerrero F.D."/>
            <person name="Moolhuijzen P."/>
            <person name="Goolsby J.A."/>
            <person name="Tidwell J."/>
            <person name="Bellgard S.E."/>
            <person name="Bellgard M.I."/>
        </authorList>
    </citation>
    <scope>NUCLEOTIDE SEQUENCE</scope>
    <source>
        <tissue evidence="1">Shoot tissue taken approximately 20 cm above the soil surface</tissue>
    </source>
</reference>
<organism evidence="1">
    <name type="scientific">Arundo donax</name>
    <name type="common">Giant reed</name>
    <name type="synonym">Donax arundinaceus</name>
    <dbReference type="NCBI Taxonomy" id="35708"/>
    <lineage>
        <taxon>Eukaryota</taxon>
        <taxon>Viridiplantae</taxon>
        <taxon>Streptophyta</taxon>
        <taxon>Embryophyta</taxon>
        <taxon>Tracheophyta</taxon>
        <taxon>Spermatophyta</taxon>
        <taxon>Magnoliopsida</taxon>
        <taxon>Liliopsida</taxon>
        <taxon>Poales</taxon>
        <taxon>Poaceae</taxon>
        <taxon>PACMAD clade</taxon>
        <taxon>Arundinoideae</taxon>
        <taxon>Arundineae</taxon>
        <taxon>Arundo</taxon>
    </lineage>
</organism>
<accession>A0A0A9B5Q2</accession>
<dbReference type="EMBL" id="GBRH01240407">
    <property type="protein sequence ID" value="JAD57488.1"/>
    <property type="molecule type" value="Transcribed_RNA"/>
</dbReference>
<proteinExistence type="predicted"/>
<name>A0A0A9B5Q2_ARUDO</name>
<reference evidence="1" key="1">
    <citation type="submission" date="2014-09" db="EMBL/GenBank/DDBJ databases">
        <authorList>
            <person name="Magalhaes I.L.F."/>
            <person name="Oliveira U."/>
            <person name="Santos F.R."/>
            <person name="Vidigal T.H.D.A."/>
            <person name="Brescovit A.D."/>
            <person name="Santos A.J."/>
        </authorList>
    </citation>
    <scope>NUCLEOTIDE SEQUENCE</scope>
    <source>
        <tissue evidence="1">Shoot tissue taken approximately 20 cm above the soil surface</tissue>
    </source>
</reference>
<evidence type="ECO:0000313" key="1">
    <source>
        <dbReference type="EMBL" id="JAD57488.1"/>
    </source>
</evidence>
<dbReference type="AlphaFoldDB" id="A0A0A9B5Q2"/>